<feature type="domain" description="RNA polymerase sigma-70 region 4" evidence="1">
    <location>
        <begin position="223"/>
        <end position="271"/>
    </location>
</feature>
<sequence length="635" mass="69329">MRTDSPEAADASFEDEPVTWCDVAPWLTGHGTDPEFFWIDDDPADASPEVLRAHCDLIAVLMLEAVPEVSIGELLPLLPGDVDLIPDPALPTRAANWLLQSSMFTTDRIRPVTTAEILKSRGMGTGSVIGLLSRLVELSTDQLARDTDLGPDVVDELLDDLEIIARWRRATGGDDVSLLAPVPAYAPAAVHEARHRLDTLTADTLPVSEQDDQSVAADLTARLNELGERDREVFLARRLQEPYARLEALGEHYGVSRERVRQYEARALTDLAEWLENSRPAQFLLTSAVRMIDVVRPIEVLTAALPPLAEEVGSAERPLWQVLVGLGVPFEVADGWAAAPTLDSAREASRTLVTRRADEFGVLAVTDLAAVNQLALDGEGPRWPARWAADLGYIVYHDHILSATASMEDYAAAILSIHGEPMTPEDLVGRFHVDRSERSLVNQMAGDDRFQRVSRSHWGLRAWGGRTYESIRAAIGDVLDELGGTVELDALIDRLSALDVKPASVTAYAAAPPYRTQAGVVSRAEGGAAARKTPEQTRNLFRVGDAWKLRVTVNREHLRGSGAPLPVGLAAALELEYGDSRRLDSDHGDQALSWTALQPTLGSTRRFFSALGIDEGADVYFVFTDDGRFAVEPID</sequence>
<dbReference type="InterPro" id="IPR000943">
    <property type="entry name" value="RNA_pol_sigma70"/>
</dbReference>
<dbReference type="PRINTS" id="PR00046">
    <property type="entry name" value="SIGMA70FCT"/>
</dbReference>
<dbReference type="AlphaFoldDB" id="L7LC11"/>
<proteinExistence type="predicted"/>
<accession>L7LC11</accession>
<name>L7LC11_9ACTN</name>
<dbReference type="STRING" id="1121927.GOHSU_22_00670"/>
<dbReference type="InterPro" id="IPR013324">
    <property type="entry name" value="RNA_pol_sigma_r3/r4-like"/>
</dbReference>
<dbReference type="Pfam" id="PF04545">
    <property type="entry name" value="Sigma70_r4"/>
    <property type="match status" value="1"/>
</dbReference>
<dbReference type="OrthoDB" id="3928741at2"/>
<dbReference type="GO" id="GO:0006352">
    <property type="term" value="P:DNA-templated transcription initiation"/>
    <property type="evidence" value="ECO:0007669"/>
    <property type="project" value="InterPro"/>
</dbReference>
<gene>
    <name evidence="2" type="ORF">GOHSU_22_00670</name>
</gene>
<dbReference type="GO" id="GO:0003700">
    <property type="term" value="F:DNA-binding transcription factor activity"/>
    <property type="evidence" value="ECO:0007669"/>
    <property type="project" value="InterPro"/>
</dbReference>
<comment type="caution">
    <text evidence="2">The sequence shown here is derived from an EMBL/GenBank/DDBJ whole genome shotgun (WGS) entry which is preliminary data.</text>
</comment>
<protein>
    <recommendedName>
        <fullName evidence="1">RNA polymerase sigma-70 region 4 domain-containing protein</fullName>
    </recommendedName>
</protein>
<reference evidence="2 3" key="1">
    <citation type="submission" date="2012-12" db="EMBL/GenBank/DDBJ databases">
        <title>Whole genome shotgun sequence of Gordonia hirsuta NBRC 16056.</title>
        <authorList>
            <person name="Isaki-Nakamura S."/>
            <person name="Hosoyama A."/>
            <person name="Tsuchikane K."/>
            <person name="Katsumata H."/>
            <person name="Baba S."/>
            <person name="Yamazaki S."/>
            <person name="Fujita N."/>
        </authorList>
    </citation>
    <scope>NUCLEOTIDE SEQUENCE [LARGE SCALE GENOMIC DNA]</scope>
    <source>
        <strain evidence="2 3">NBRC 16056</strain>
    </source>
</reference>
<evidence type="ECO:0000259" key="1">
    <source>
        <dbReference type="Pfam" id="PF04545"/>
    </source>
</evidence>
<evidence type="ECO:0000313" key="3">
    <source>
        <dbReference type="Proteomes" id="UP000053405"/>
    </source>
</evidence>
<dbReference type="RefSeq" id="WP_005940052.1">
    <property type="nucleotide sequence ID" value="NZ_ATVK01000050.1"/>
</dbReference>
<dbReference type="Gene3D" id="1.10.10.10">
    <property type="entry name" value="Winged helix-like DNA-binding domain superfamily/Winged helix DNA-binding domain"/>
    <property type="match status" value="1"/>
</dbReference>
<dbReference type="EMBL" id="BANT01000022">
    <property type="protein sequence ID" value="GAC57607.1"/>
    <property type="molecule type" value="Genomic_DNA"/>
</dbReference>
<organism evidence="2 3">
    <name type="scientific">Gordonia hirsuta DSM 44140 = NBRC 16056</name>
    <dbReference type="NCBI Taxonomy" id="1121927"/>
    <lineage>
        <taxon>Bacteria</taxon>
        <taxon>Bacillati</taxon>
        <taxon>Actinomycetota</taxon>
        <taxon>Actinomycetes</taxon>
        <taxon>Mycobacteriales</taxon>
        <taxon>Gordoniaceae</taxon>
        <taxon>Gordonia</taxon>
    </lineage>
</organism>
<dbReference type="eggNOG" id="COG0568">
    <property type="taxonomic scope" value="Bacteria"/>
</dbReference>
<dbReference type="InterPro" id="IPR036388">
    <property type="entry name" value="WH-like_DNA-bd_sf"/>
</dbReference>
<keyword evidence="3" id="KW-1185">Reference proteome</keyword>
<dbReference type="CDD" id="cd06171">
    <property type="entry name" value="Sigma70_r4"/>
    <property type="match status" value="1"/>
</dbReference>
<evidence type="ECO:0000313" key="2">
    <source>
        <dbReference type="EMBL" id="GAC57607.1"/>
    </source>
</evidence>
<dbReference type="InterPro" id="IPR007630">
    <property type="entry name" value="RNA_pol_sigma70_r4"/>
</dbReference>
<dbReference type="SUPFAM" id="SSF88659">
    <property type="entry name" value="Sigma3 and sigma4 domains of RNA polymerase sigma factors"/>
    <property type="match status" value="1"/>
</dbReference>
<dbReference type="Proteomes" id="UP000053405">
    <property type="component" value="Unassembled WGS sequence"/>
</dbReference>